<feature type="domain" description="Isopropylmalate dehydrogenase-like" evidence="10">
    <location>
        <begin position="5"/>
        <end position="350"/>
    </location>
</feature>
<name>A0A4V3AT80_9BACI</name>
<keyword evidence="7" id="KW-0520">NAD</keyword>
<accession>A0A4V3AT80</accession>
<dbReference type="Gene3D" id="3.40.718.10">
    <property type="entry name" value="Isopropylmalate Dehydrogenase"/>
    <property type="match status" value="1"/>
</dbReference>
<dbReference type="PROSITE" id="PS00470">
    <property type="entry name" value="IDH_IMDH"/>
    <property type="match status" value="1"/>
</dbReference>
<comment type="cofactor">
    <cofactor evidence="1">
        <name>Mn(2+)</name>
        <dbReference type="ChEBI" id="CHEBI:29035"/>
    </cofactor>
</comment>
<dbReference type="NCBIfam" id="TIGR02089">
    <property type="entry name" value="TTC"/>
    <property type="match status" value="1"/>
</dbReference>
<dbReference type="Proteomes" id="UP001178888">
    <property type="component" value="Unassembled WGS sequence"/>
</dbReference>
<dbReference type="InterPro" id="IPR050501">
    <property type="entry name" value="ICDH/IPMDH"/>
</dbReference>
<dbReference type="GO" id="GO:0046553">
    <property type="term" value="F:D-malate dehydrogenase (decarboxylating) (NAD+) activity"/>
    <property type="evidence" value="ECO:0007669"/>
    <property type="project" value="UniProtKB-EC"/>
</dbReference>
<dbReference type="GO" id="GO:0000287">
    <property type="term" value="F:magnesium ion binding"/>
    <property type="evidence" value="ECO:0007669"/>
    <property type="project" value="InterPro"/>
</dbReference>
<evidence type="ECO:0000256" key="6">
    <source>
        <dbReference type="ARBA" id="ARBA00023002"/>
    </source>
</evidence>
<evidence type="ECO:0000256" key="3">
    <source>
        <dbReference type="ARBA" id="ARBA00007769"/>
    </source>
</evidence>
<proteinExistence type="inferred from homology"/>
<evidence type="ECO:0000256" key="7">
    <source>
        <dbReference type="ARBA" id="ARBA00023027"/>
    </source>
</evidence>
<comment type="caution">
    <text evidence="12">The sequence shown here is derived from an EMBL/GenBank/DDBJ whole genome shotgun (WGS) entry which is preliminary data.</text>
</comment>
<dbReference type="RefSeq" id="WP_133337684.1">
    <property type="nucleotide sequence ID" value="NZ_JAVGVR010000001.1"/>
</dbReference>
<dbReference type="EMBL" id="SMYO01000011">
    <property type="protein sequence ID" value="TDK58732.1"/>
    <property type="molecule type" value="Genomic_DNA"/>
</dbReference>
<keyword evidence="6 12" id="KW-0560">Oxidoreductase</keyword>
<dbReference type="InterPro" id="IPR011829">
    <property type="entry name" value="TTC_DH"/>
</dbReference>
<dbReference type="EC" id="1.1.1.83" evidence="4"/>
<comment type="cofactor">
    <cofactor evidence="2">
        <name>Mg(2+)</name>
        <dbReference type="ChEBI" id="CHEBI:18420"/>
    </cofactor>
</comment>
<reference evidence="12 13" key="1">
    <citation type="submission" date="2019-03" db="EMBL/GenBank/DDBJ databases">
        <title>Bacillus niacini sp. nov. a Nicotinate-Metabolizing Mesophile Isolated from Soil.</title>
        <authorList>
            <person name="Zhang G."/>
        </authorList>
    </citation>
    <scope>NUCLEOTIDE SEQUENCE [LARGE SCALE GENOMIC DNA]</scope>
    <source>
        <strain evidence="12 13">WN066</strain>
    </source>
</reference>
<comment type="similarity">
    <text evidence="3">Belongs to the isocitrate and isopropylmalate dehydrogenases family.</text>
</comment>
<evidence type="ECO:0000313" key="11">
    <source>
        <dbReference type="EMBL" id="MDQ6599078.1"/>
    </source>
</evidence>
<comment type="catalytic activity">
    <reaction evidence="9">
        <text>(R)-malate + NAD(+) = pyruvate + CO2 + NADH</text>
        <dbReference type="Rhea" id="RHEA:18365"/>
        <dbReference type="ChEBI" id="CHEBI:15361"/>
        <dbReference type="ChEBI" id="CHEBI:15588"/>
        <dbReference type="ChEBI" id="CHEBI:16526"/>
        <dbReference type="ChEBI" id="CHEBI:57540"/>
        <dbReference type="ChEBI" id="CHEBI:57945"/>
        <dbReference type="EC" id="1.1.1.83"/>
    </reaction>
</comment>
<dbReference type="Pfam" id="PF00180">
    <property type="entry name" value="Iso_dh"/>
    <property type="match status" value="1"/>
</dbReference>
<sequence>MDHYSIALLPGDGIGVDVVREGRKVLETVCKLHGGLSLSFTEFDWSCEYFAKNGKMMPDNGLEILKDFDSIFLGAVGYPGVPDHVSLWGLLLPIRRQFEQYINLRPVKLLKGIQSPLAGKTAEDLNFLVVRENNEGEYSNMGGRMYEGTDLDMAIQNSVFTRKGVERVLRYAFDLARKQGKRKHVTAATKSNGINHTMPFWDEYVEKIGKEYPDITHNTVHIDALAAFFVSKPETMDVVVASNLFGDILTDLGAAIVGGLGIAPSANINPEKKYPSMFEPVHGSAPDIAGKGIANPLASIWCTSMMLDHLGQREAAAAIIDAMEDVLQEKEVLTPDMGGKATTEQVGDYICKKLRARLG</sequence>
<evidence type="ECO:0000313" key="13">
    <source>
        <dbReference type="Proteomes" id="UP000295132"/>
    </source>
</evidence>
<dbReference type="AlphaFoldDB" id="A0A4V3AT80"/>
<reference evidence="11" key="2">
    <citation type="submission" date="2023-08" db="EMBL/GenBank/DDBJ databases">
        <title>Nitrogen cycling bacteria in agricultural field soils.</title>
        <authorList>
            <person name="Jang J."/>
        </authorList>
    </citation>
    <scope>NUCLEOTIDE SEQUENCE</scope>
    <source>
        <strain evidence="11">PS3-36</strain>
    </source>
</reference>
<evidence type="ECO:0000256" key="5">
    <source>
        <dbReference type="ARBA" id="ARBA00022723"/>
    </source>
</evidence>
<dbReference type="EMBL" id="JAVGVR010000001">
    <property type="protein sequence ID" value="MDQ6599078.1"/>
    <property type="molecule type" value="Genomic_DNA"/>
</dbReference>
<dbReference type="NCBIfam" id="NF006048">
    <property type="entry name" value="PRK08194.1"/>
    <property type="match status" value="1"/>
</dbReference>
<evidence type="ECO:0000256" key="4">
    <source>
        <dbReference type="ARBA" id="ARBA00013126"/>
    </source>
</evidence>
<evidence type="ECO:0000256" key="1">
    <source>
        <dbReference type="ARBA" id="ARBA00001936"/>
    </source>
</evidence>
<dbReference type="GO" id="GO:0051287">
    <property type="term" value="F:NAD binding"/>
    <property type="evidence" value="ECO:0007669"/>
    <property type="project" value="InterPro"/>
</dbReference>
<dbReference type="InterPro" id="IPR019818">
    <property type="entry name" value="IsoCit/isopropylmalate_DH_CS"/>
</dbReference>
<evidence type="ECO:0000259" key="10">
    <source>
        <dbReference type="SMART" id="SM01329"/>
    </source>
</evidence>
<evidence type="ECO:0000256" key="9">
    <source>
        <dbReference type="ARBA" id="ARBA00049301"/>
    </source>
</evidence>
<dbReference type="SMART" id="SM01329">
    <property type="entry name" value="Iso_dh"/>
    <property type="match status" value="1"/>
</dbReference>
<organism evidence="12 13">
    <name type="scientific">Bacillus salipaludis</name>
    <dbReference type="NCBI Taxonomy" id="2547811"/>
    <lineage>
        <taxon>Bacteria</taxon>
        <taxon>Bacillati</taxon>
        <taxon>Bacillota</taxon>
        <taxon>Bacilli</taxon>
        <taxon>Bacillales</taxon>
        <taxon>Bacillaceae</taxon>
        <taxon>Bacillus</taxon>
    </lineage>
</organism>
<dbReference type="InterPro" id="IPR024084">
    <property type="entry name" value="IsoPropMal-DH-like_dom"/>
</dbReference>
<evidence type="ECO:0000256" key="8">
    <source>
        <dbReference type="ARBA" id="ARBA00023211"/>
    </source>
</evidence>
<evidence type="ECO:0000313" key="14">
    <source>
        <dbReference type="Proteomes" id="UP001178888"/>
    </source>
</evidence>
<keyword evidence="14" id="KW-1185">Reference proteome</keyword>
<keyword evidence="8" id="KW-0464">Manganese</keyword>
<keyword evidence="5" id="KW-0479">Metal-binding</keyword>
<dbReference type="SUPFAM" id="SSF53659">
    <property type="entry name" value="Isocitrate/Isopropylmalate dehydrogenase-like"/>
    <property type="match status" value="1"/>
</dbReference>
<evidence type="ECO:0000256" key="2">
    <source>
        <dbReference type="ARBA" id="ARBA00001946"/>
    </source>
</evidence>
<protein>
    <recommendedName>
        <fullName evidence="4">D-malate dehydrogenase (decarboxylating)</fullName>
        <ecNumber evidence="4">1.1.1.83</ecNumber>
    </recommendedName>
</protein>
<dbReference type="PANTHER" id="PTHR43275">
    <property type="entry name" value="D-MALATE DEHYDROGENASE [DECARBOXYLATING]"/>
    <property type="match status" value="1"/>
</dbReference>
<gene>
    <name evidence="12" type="ORF">E2K98_21185</name>
    <name evidence="11" type="ORF">RCG21_22545</name>
</gene>
<dbReference type="Proteomes" id="UP000295132">
    <property type="component" value="Unassembled WGS sequence"/>
</dbReference>
<dbReference type="PANTHER" id="PTHR43275:SF1">
    <property type="entry name" value="D-MALATE DEHYDROGENASE [DECARBOXYLATING]"/>
    <property type="match status" value="1"/>
</dbReference>
<dbReference type="NCBIfam" id="NF002898">
    <property type="entry name" value="PRK03437.1"/>
    <property type="match status" value="1"/>
</dbReference>
<evidence type="ECO:0000313" key="12">
    <source>
        <dbReference type="EMBL" id="TDK58732.1"/>
    </source>
</evidence>